<evidence type="ECO:0000256" key="3">
    <source>
        <dbReference type="ARBA" id="ARBA00022801"/>
    </source>
</evidence>
<dbReference type="WBParaSite" id="nRc.2.0.1.t18615-RA">
    <property type="protein sequence ID" value="nRc.2.0.1.t18615-RA"/>
    <property type="gene ID" value="nRc.2.0.1.g18615"/>
</dbReference>
<keyword evidence="2" id="KW-0732">Signal</keyword>
<proteinExistence type="inferred from homology"/>
<dbReference type="EC" id="3.1.1.-" evidence="7"/>
<protein>
    <recommendedName>
        <fullName evidence="7">Phospholipase B-like</fullName>
        <ecNumber evidence="7">3.1.1.-</ecNumber>
    </recommendedName>
</protein>
<evidence type="ECO:0000256" key="7">
    <source>
        <dbReference type="RuleBase" id="RU364138"/>
    </source>
</evidence>
<keyword evidence="3 7" id="KW-0378">Hydrolase</keyword>
<reference evidence="9" key="1">
    <citation type="submission" date="2022-11" db="UniProtKB">
        <authorList>
            <consortium name="WormBaseParasite"/>
        </authorList>
    </citation>
    <scope>IDENTIFICATION</scope>
</reference>
<keyword evidence="6" id="KW-0325">Glycoprotein</keyword>
<dbReference type="PANTHER" id="PTHR12370">
    <property type="entry name" value="PHOSPHOLIPASE B-RELATED"/>
    <property type="match status" value="1"/>
</dbReference>
<name>A0A915IWP2_ROMCU</name>
<comment type="similarity">
    <text evidence="1 7">Belongs to the phospholipase B-like family.</text>
</comment>
<evidence type="ECO:0000256" key="4">
    <source>
        <dbReference type="ARBA" id="ARBA00022963"/>
    </source>
</evidence>
<evidence type="ECO:0000313" key="9">
    <source>
        <dbReference type="WBParaSite" id="nRc.2.0.1.t18615-RA"/>
    </source>
</evidence>
<dbReference type="OMA" id="TYEYNPR"/>
<comment type="function">
    <text evidence="7">Putative phospholipase.</text>
</comment>
<evidence type="ECO:0000256" key="5">
    <source>
        <dbReference type="ARBA" id="ARBA00023098"/>
    </source>
</evidence>
<evidence type="ECO:0000256" key="6">
    <source>
        <dbReference type="ARBA" id="ARBA00023180"/>
    </source>
</evidence>
<dbReference type="Proteomes" id="UP000887565">
    <property type="component" value="Unplaced"/>
</dbReference>
<evidence type="ECO:0000256" key="1">
    <source>
        <dbReference type="ARBA" id="ARBA00007835"/>
    </source>
</evidence>
<keyword evidence="8" id="KW-1185">Reference proteome</keyword>
<dbReference type="AlphaFoldDB" id="A0A915IWP2"/>
<dbReference type="InterPro" id="IPR007000">
    <property type="entry name" value="PLipase_B-like"/>
</dbReference>
<accession>A0A915IWP2</accession>
<evidence type="ECO:0000313" key="8">
    <source>
        <dbReference type="Proteomes" id="UP000887565"/>
    </source>
</evidence>
<keyword evidence="5 7" id="KW-0443">Lipid metabolism</keyword>
<sequence>WSFLEIETFETYDDKLQAYSAGFGEGFVTKKLIEWHWNNLISGRFECKNQISDFCQNLYRTMLGDFTDLSILLNLPVNVTKALFDGEHCSGLIVPLPGNKDILFGHVSWFPYETMLRVQKLYKFAYSRNGRKDSSRVASTGISMSSYPGFLWSYDDFYLLESGLSVMETTIGGDGALWPYVMRNNTVPTWIRILVSNRLATNGSGYNNQYMILDYKKFSPGKPLPDTGLLHLVEQVPYFDNVYNYTASWLRYRQYGDWFSYEKCPRARIFQRDTKNVTDFESMVYLMRSNNYMSDPLSLCENCIPKHNAMNAVSARGDLNLKNGTYPFWQLQHSLFGGTDLKVTNYSMFQKLRFYAISGPVYNAEIPSFQWSKYDKTHLRHEGHPDVFKFKSVINKWNFFVA</sequence>
<keyword evidence="4 7" id="KW-0442">Lipid degradation</keyword>
<dbReference type="Pfam" id="PF04916">
    <property type="entry name" value="Phospholip_B"/>
    <property type="match status" value="2"/>
</dbReference>
<dbReference type="GO" id="GO:0005576">
    <property type="term" value="C:extracellular region"/>
    <property type="evidence" value="ECO:0007669"/>
    <property type="project" value="TreeGrafter"/>
</dbReference>
<dbReference type="PANTHER" id="PTHR12370:SF3">
    <property type="entry name" value="PHOSPHOLIPASE B-LIKE 2-RELATED"/>
    <property type="match status" value="1"/>
</dbReference>
<dbReference type="Gene3D" id="3.60.60.30">
    <property type="match status" value="2"/>
</dbReference>
<organism evidence="8 9">
    <name type="scientific">Romanomermis culicivorax</name>
    <name type="common">Nematode worm</name>
    <dbReference type="NCBI Taxonomy" id="13658"/>
    <lineage>
        <taxon>Eukaryota</taxon>
        <taxon>Metazoa</taxon>
        <taxon>Ecdysozoa</taxon>
        <taxon>Nematoda</taxon>
        <taxon>Enoplea</taxon>
        <taxon>Dorylaimia</taxon>
        <taxon>Mermithida</taxon>
        <taxon>Mermithoidea</taxon>
        <taxon>Mermithidae</taxon>
        <taxon>Romanomermis</taxon>
    </lineage>
</organism>
<dbReference type="GO" id="GO:0004620">
    <property type="term" value="F:phospholipase activity"/>
    <property type="evidence" value="ECO:0007669"/>
    <property type="project" value="InterPro"/>
</dbReference>
<dbReference type="GO" id="GO:0009395">
    <property type="term" value="P:phospholipid catabolic process"/>
    <property type="evidence" value="ECO:0007669"/>
    <property type="project" value="TreeGrafter"/>
</dbReference>
<evidence type="ECO:0000256" key="2">
    <source>
        <dbReference type="ARBA" id="ARBA00022729"/>
    </source>
</evidence>